<evidence type="ECO:0000259" key="1">
    <source>
        <dbReference type="Pfam" id="PF01551"/>
    </source>
</evidence>
<protein>
    <recommendedName>
        <fullName evidence="1">M23ase beta-sheet core domain-containing protein</fullName>
    </recommendedName>
</protein>
<dbReference type="Gene3D" id="2.70.70.10">
    <property type="entry name" value="Glucose Permease (Domain IIA)"/>
    <property type="match status" value="1"/>
</dbReference>
<dbReference type="PANTHER" id="PTHR21666:SF270">
    <property type="entry name" value="MUREIN HYDROLASE ACTIVATOR ENVC"/>
    <property type="match status" value="1"/>
</dbReference>
<dbReference type="EMBL" id="CP023445">
    <property type="protein sequence ID" value="ATE54776.1"/>
    <property type="molecule type" value="Genomic_DNA"/>
</dbReference>
<dbReference type="AlphaFoldDB" id="A0A290Z704"/>
<proteinExistence type="predicted"/>
<reference evidence="2" key="1">
    <citation type="submission" date="2017-09" db="EMBL/GenBank/DDBJ databases">
        <title>Complete Genome Sequence of ansamitocin-producing Bacterium Actinosynnema pretiosum X47.</title>
        <authorList>
            <person name="Cao G."/>
            <person name="Zong G."/>
            <person name="Zhong C."/>
            <person name="Fu J."/>
        </authorList>
    </citation>
    <scope>NUCLEOTIDE SEQUENCE [LARGE SCALE GENOMIC DNA]</scope>
    <source>
        <strain evidence="2">X47</strain>
    </source>
</reference>
<evidence type="ECO:0000313" key="3">
    <source>
        <dbReference type="Proteomes" id="UP000218505"/>
    </source>
</evidence>
<dbReference type="Proteomes" id="UP000218505">
    <property type="component" value="Chromosome"/>
</dbReference>
<dbReference type="InterPro" id="IPR050570">
    <property type="entry name" value="Cell_wall_metabolism_enzyme"/>
</dbReference>
<dbReference type="InterPro" id="IPR011055">
    <property type="entry name" value="Dup_hybrid_motif"/>
</dbReference>
<sequence>MTGHSRPEPVLHFPLLGLSWADFLADPALRGADDGQPGRGGWRFPRGGGHLHRGIDLRAPIGLPVVAVEDGVAEYAAAASDQGWHPAGNRVRLRGRGGDAYLYLHLGTSHSSPADAFPPGVLDGDVREVAAGEVLGYCGHTGGSVATGRPIPAGAAHLHFQFHPGGLDRADANPARLFERVASGATAR</sequence>
<dbReference type="CDD" id="cd12797">
    <property type="entry name" value="M23_peptidase"/>
    <property type="match status" value="1"/>
</dbReference>
<evidence type="ECO:0000313" key="2">
    <source>
        <dbReference type="EMBL" id="ATE54776.1"/>
    </source>
</evidence>
<dbReference type="PANTHER" id="PTHR21666">
    <property type="entry name" value="PEPTIDASE-RELATED"/>
    <property type="match status" value="1"/>
</dbReference>
<dbReference type="Pfam" id="PF01551">
    <property type="entry name" value="Peptidase_M23"/>
    <property type="match status" value="1"/>
</dbReference>
<organism evidence="2 3">
    <name type="scientific">Actinosynnema pretiosum</name>
    <dbReference type="NCBI Taxonomy" id="42197"/>
    <lineage>
        <taxon>Bacteria</taxon>
        <taxon>Bacillati</taxon>
        <taxon>Actinomycetota</taxon>
        <taxon>Actinomycetes</taxon>
        <taxon>Pseudonocardiales</taxon>
        <taxon>Pseudonocardiaceae</taxon>
        <taxon>Actinosynnema</taxon>
    </lineage>
</organism>
<dbReference type="InterPro" id="IPR016047">
    <property type="entry name" value="M23ase_b-sheet_dom"/>
</dbReference>
<name>A0A290Z704_9PSEU</name>
<dbReference type="RefSeq" id="WP_096494254.1">
    <property type="nucleotide sequence ID" value="NZ_CP023445.1"/>
</dbReference>
<accession>A0A290Z704</accession>
<keyword evidence="3" id="KW-1185">Reference proteome</keyword>
<feature type="domain" description="M23ase beta-sheet core" evidence="1">
    <location>
        <begin position="51"/>
        <end position="166"/>
    </location>
</feature>
<dbReference type="SUPFAM" id="SSF51261">
    <property type="entry name" value="Duplicated hybrid motif"/>
    <property type="match status" value="1"/>
</dbReference>
<gene>
    <name evidence="2" type="ORF">CNX65_17055</name>
</gene>
<dbReference type="KEGG" id="apre:CNX65_17055"/>
<dbReference type="GO" id="GO:0004222">
    <property type="term" value="F:metalloendopeptidase activity"/>
    <property type="evidence" value="ECO:0007669"/>
    <property type="project" value="TreeGrafter"/>
</dbReference>